<keyword evidence="3" id="KW-0325">Glycoprotein</keyword>
<keyword evidence="6" id="KW-0812">Transmembrane</keyword>
<dbReference type="PROSITE" id="PS50835">
    <property type="entry name" value="IG_LIKE"/>
    <property type="match status" value="2"/>
</dbReference>
<evidence type="ECO:0000313" key="10">
    <source>
        <dbReference type="Proteomes" id="UP000593567"/>
    </source>
</evidence>
<dbReference type="InterPro" id="IPR003598">
    <property type="entry name" value="Ig_sub2"/>
</dbReference>
<keyword evidence="1 7" id="KW-0732">Signal</keyword>
<dbReference type="InterPro" id="IPR013783">
    <property type="entry name" value="Ig-like_fold"/>
</dbReference>
<dbReference type="SMART" id="SM00409">
    <property type="entry name" value="IG"/>
    <property type="match status" value="2"/>
</dbReference>
<gene>
    <name evidence="9" type="ORF">EB796_018986</name>
</gene>
<dbReference type="PANTHER" id="PTHR44337">
    <property type="entry name" value="CARCINOEMBRYONIC ANTIGEN-RELATED CELL ADHESION MOLECULE 8"/>
    <property type="match status" value="1"/>
</dbReference>
<keyword evidence="6" id="KW-1133">Transmembrane helix</keyword>
<name>A0A7J7J901_BUGNE</name>
<dbReference type="PANTHER" id="PTHR44337:SF8">
    <property type="entry name" value="IMMUNOGLOBULIN SUBTYPE DOMAIN-CONTAINING PROTEIN"/>
    <property type="match status" value="1"/>
</dbReference>
<dbReference type="InterPro" id="IPR036179">
    <property type="entry name" value="Ig-like_dom_sf"/>
</dbReference>
<evidence type="ECO:0000256" key="6">
    <source>
        <dbReference type="SAM" id="Phobius"/>
    </source>
</evidence>
<dbReference type="CDD" id="cd00099">
    <property type="entry name" value="IgV"/>
    <property type="match status" value="1"/>
</dbReference>
<feature type="region of interest" description="Disordered" evidence="5">
    <location>
        <begin position="246"/>
        <end position="280"/>
    </location>
</feature>
<evidence type="ECO:0000256" key="3">
    <source>
        <dbReference type="ARBA" id="ARBA00023180"/>
    </source>
</evidence>
<keyword evidence="6" id="KW-0472">Membrane</keyword>
<feature type="chain" id="PRO_5029813744" evidence="7">
    <location>
        <begin position="22"/>
        <end position="280"/>
    </location>
</feature>
<feature type="domain" description="Ig-like" evidence="8">
    <location>
        <begin position="8"/>
        <end position="98"/>
    </location>
</feature>
<keyword evidence="2" id="KW-1015">Disulfide bond</keyword>
<evidence type="ECO:0000256" key="4">
    <source>
        <dbReference type="ARBA" id="ARBA00023319"/>
    </source>
</evidence>
<protein>
    <submittedName>
        <fullName evidence="9">Bsg</fullName>
    </submittedName>
</protein>
<feature type="signal peptide" evidence="7">
    <location>
        <begin position="1"/>
        <end position="21"/>
    </location>
</feature>
<comment type="caution">
    <text evidence="9">The sequence shown here is derived from an EMBL/GenBank/DDBJ whole genome shotgun (WGS) entry which is preliminary data.</text>
</comment>
<keyword evidence="10" id="KW-1185">Reference proteome</keyword>
<evidence type="ECO:0000259" key="8">
    <source>
        <dbReference type="PROSITE" id="PS50835"/>
    </source>
</evidence>
<feature type="transmembrane region" description="Helical" evidence="6">
    <location>
        <begin position="216"/>
        <end position="237"/>
    </location>
</feature>
<dbReference type="InterPro" id="IPR052598">
    <property type="entry name" value="IgSF_CEA-related"/>
</dbReference>
<evidence type="ECO:0000313" key="9">
    <source>
        <dbReference type="EMBL" id="KAF6022710.1"/>
    </source>
</evidence>
<dbReference type="Proteomes" id="UP000593567">
    <property type="component" value="Unassembled WGS sequence"/>
</dbReference>
<feature type="domain" description="Ig-like" evidence="8">
    <location>
        <begin position="100"/>
        <end position="197"/>
    </location>
</feature>
<keyword evidence="4" id="KW-0393">Immunoglobulin domain</keyword>
<dbReference type="OrthoDB" id="5970915at2759"/>
<evidence type="ECO:0000256" key="1">
    <source>
        <dbReference type="ARBA" id="ARBA00022729"/>
    </source>
</evidence>
<dbReference type="AlphaFoldDB" id="A0A7J7J901"/>
<accession>A0A7J7J901</accession>
<dbReference type="SUPFAM" id="SSF48726">
    <property type="entry name" value="Immunoglobulin"/>
    <property type="match status" value="1"/>
</dbReference>
<proteinExistence type="predicted"/>
<dbReference type="InterPro" id="IPR007110">
    <property type="entry name" value="Ig-like_dom"/>
</dbReference>
<evidence type="ECO:0000256" key="5">
    <source>
        <dbReference type="SAM" id="MobiDB-lite"/>
    </source>
</evidence>
<reference evidence="9" key="1">
    <citation type="submission" date="2020-06" db="EMBL/GenBank/DDBJ databases">
        <title>Draft genome of Bugula neritina, a colonial animal packing powerful symbionts and potential medicines.</title>
        <authorList>
            <person name="Rayko M."/>
        </authorList>
    </citation>
    <scope>NUCLEOTIDE SEQUENCE [LARGE SCALE GENOMIC DNA]</scope>
    <source>
        <strain evidence="9">Kwan_BN1</strain>
    </source>
</reference>
<sequence length="280" mass="31063">MNWTFTLPILIFISLFYTNTSLPENEFVRLNGGELILSCEADNDGVNWFLNDAAAPRESSLAGSKGSIINSTYVITELSANDTGVYECRSAKTSVAIKNFTVTIISVTGNNSSLPTENNSTELTCNVDTDFAITSLHWRRNEDIINGTSDEYSVTTPTNKHSTLTLNKPGPEDAGLYTCAFTAEIDGEMKEFKRHFSVNTAPVVAEIEKPRNKLAAVWPFLGICAEVAILCSIIFIFEKRRNRKMEEEEEVDAVKQDVLNQANGTDDKEVRQRNNTNVKA</sequence>
<dbReference type="SMART" id="SM00408">
    <property type="entry name" value="IGc2"/>
    <property type="match status" value="2"/>
</dbReference>
<dbReference type="Gene3D" id="2.60.40.10">
    <property type="entry name" value="Immunoglobulins"/>
    <property type="match status" value="2"/>
</dbReference>
<dbReference type="InterPro" id="IPR003599">
    <property type="entry name" value="Ig_sub"/>
</dbReference>
<dbReference type="EMBL" id="VXIV02002814">
    <property type="protein sequence ID" value="KAF6022710.1"/>
    <property type="molecule type" value="Genomic_DNA"/>
</dbReference>
<evidence type="ECO:0000256" key="2">
    <source>
        <dbReference type="ARBA" id="ARBA00023157"/>
    </source>
</evidence>
<organism evidence="9 10">
    <name type="scientific">Bugula neritina</name>
    <name type="common">Brown bryozoan</name>
    <name type="synonym">Sertularia neritina</name>
    <dbReference type="NCBI Taxonomy" id="10212"/>
    <lineage>
        <taxon>Eukaryota</taxon>
        <taxon>Metazoa</taxon>
        <taxon>Spiralia</taxon>
        <taxon>Lophotrochozoa</taxon>
        <taxon>Bryozoa</taxon>
        <taxon>Gymnolaemata</taxon>
        <taxon>Cheilostomatida</taxon>
        <taxon>Flustrina</taxon>
        <taxon>Buguloidea</taxon>
        <taxon>Bugulidae</taxon>
        <taxon>Bugula</taxon>
    </lineage>
</organism>
<dbReference type="Pfam" id="PF13927">
    <property type="entry name" value="Ig_3"/>
    <property type="match status" value="1"/>
</dbReference>
<evidence type="ECO:0000256" key="7">
    <source>
        <dbReference type="SAM" id="SignalP"/>
    </source>
</evidence>